<evidence type="ECO:0000256" key="1">
    <source>
        <dbReference type="SAM" id="SignalP"/>
    </source>
</evidence>
<proteinExistence type="predicted"/>
<keyword evidence="2" id="KW-1185">Reference proteome</keyword>
<evidence type="ECO:0000313" key="3">
    <source>
        <dbReference type="WBParaSite" id="jg14941"/>
    </source>
</evidence>
<keyword evidence="1" id="KW-0732">Signal</keyword>
<dbReference type="WBParaSite" id="jg14941">
    <property type="protein sequence ID" value="jg14941"/>
    <property type="gene ID" value="jg14941"/>
</dbReference>
<feature type="chain" id="PRO_5037794385" evidence="1">
    <location>
        <begin position="23"/>
        <end position="204"/>
    </location>
</feature>
<reference evidence="3" key="1">
    <citation type="submission" date="2022-11" db="UniProtKB">
        <authorList>
            <consortium name="WormBaseParasite"/>
        </authorList>
    </citation>
    <scope>IDENTIFICATION</scope>
</reference>
<organism evidence="2 3">
    <name type="scientific">Ditylenchus dipsaci</name>
    <dbReference type="NCBI Taxonomy" id="166011"/>
    <lineage>
        <taxon>Eukaryota</taxon>
        <taxon>Metazoa</taxon>
        <taxon>Ecdysozoa</taxon>
        <taxon>Nematoda</taxon>
        <taxon>Chromadorea</taxon>
        <taxon>Rhabditida</taxon>
        <taxon>Tylenchina</taxon>
        <taxon>Tylenchomorpha</taxon>
        <taxon>Sphaerularioidea</taxon>
        <taxon>Anguinidae</taxon>
        <taxon>Anguininae</taxon>
        <taxon>Ditylenchus</taxon>
    </lineage>
</organism>
<feature type="signal peptide" evidence="1">
    <location>
        <begin position="1"/>
        <end position="22"/>
    </location>
</feature>
<evidence type="ECO:0000313" key="2">
    <source>
        <dbReference type="Proteomes" id="UP000887574"/>
    </source>
</evidence>
<accession>A0A915D1J8</accession>
<protein>
    <submittedName>
        <fullName evidence="3">Uncharacterized protein</fullName>
    </submittedName>
</protein>
<sequence>MAMSRWLLATMFFFAKLSIIDEEEELSIGGGSSCCTAEASISLASIFSEMDKLTVRLVTGKVSLEDVDQTALSNLDYLSSESMSPKRLIVFEDNGVPNLGIGAIELNNCIPSQYDYYQCQLPQTYESMLHLCRSQKNIPSFYQLPELNTKPVDYAPRLDFVSSQYELMEMHEYAAHNLPMMACKLKAELLFSITAVGERQCFQR</sequence>
<dbReference type="Proteomes" id="UP000887574">
    <property type="component" value="Unplaced"/>
</dbReference>
<name>A0A915D1J8_9BILA</name>
<dbReference type="AlphaFoldDB" id="A0A915D1J8"/>